<reference evidence="8 9" key="1">
    <citation type="journal article" date="2023" name="Commun. Biol.">
        <title>Genome analysis of Parmales, the sister group of diatoms, reveals the evolutionary specialization of diatoms from phago-mixotrophs to photoautotrophs.</title>
        <authorList>
            <person name="Ban H."/>
            <person name="Sato S."/>
            <person name="Yoshikawa S."/>
            <person name="Yamada K."/>
            <person name="Nakamura Y."/>
            <person name="Ichinomiya M."/>
            <person name="Sato N."/>
            <person name="Blanc-Mathieu R."/>
            <person name="Endo H."/>
            <person name="Kuwata A."/>
            <person name="Ogata H."/>
        </authorList>
    </citation>
    <scope>NUCLEOTIDE SEQUENCE [LARGE SCALE GENOMIC DNA]</scope>
</reference>
<protein>
    <recommendedName>
        <fullName evidence="7">EXPERA domain-containing protein</fullName>
    </recommendedName>
</protein>
<name>A0ABQ6MKC2_9STRA</name>
<feature type="transmembrane region" description="Helical" evidence="6">
    <location>
        <begin position="216"/>
        <end position="234"/>
    </location>
</feature>
<evidence type="ECO:0000256" key="5">
    <source>
        <dbReference type="SAM" id="MobiDB-lite"/>
    </source>
</evidence>
<accession>A0ABQ6MKC2</accession>
<evidence type="ECO:0000256" key="2">
    <source>
        <dbReference type="ARBA" id="ARBA00022692"/>
    </source>
</evidence>
<keyword evidence="4 6" id="KW-0472">Membrane</keyword>
<feature type="transmembrane region" description="Helical" evidence="6">
    <location>
        <begin position="254"/>
        <end position="276"/>
    </location>
</feature>
<evidence type="ECO:0000256" key="4">
    <source>
        <dbReference type="ARBA" id="ARBA00023136"/>
    </source>
</evidence>
<keyword evidence="9" id="KW-1185">Reference proteome</keyword>
<gene>
    <name evidence="8" type="ORF">TeGR_g5480</name>
</gene>
<feature type="domain" description="EXPERA" evidence="7">
    <location>
        <begin position="155"/>
        <end position="277"/>
    </location>
</feature>
<sequence length="281" mass="31710">MPAPLDKTNERLRARSRSRTRSGRPAAKGRGYAKKPAASSWSFSSPVPSFLLRFWPAVFMAVSIVAVVFLPIDQEQGIFVEPSAADSRRAMLTSPPFVYCVGATLMALRWAYGKKGAAKMSDVEQMAMVWHLTNATWWSCGCDSFSGLFQIMPRMRTVYRILDTKHGVNWDDQTMPLPWNPNRAALDSVYWAETTVHVPLAWLTFYLYATRSKKRYLTEAFLGGVQFVGCFGYYGPETLAWLHGFATTWPDNQIIWWIGVGCVPLVWCAFPIGLTVRALMK</sequence>
<evidence type="ECO:0000313" key="8">
    <source>
        <dbReference type="EMBL" id="GMI27468.1"/>
    </source>
</evidence>
<dbReference type="Proteomes" id="UP001165060">
    <property type="component" value="Unassembled WGS sequence"/>
</dbReference>
<organism evidence="8 9">
    <name type="scientific">Tetraparma gracilis</name>
    <dbReference type="NCBI Taxonomy" id="2962635"/>
    <lineage>
        <taxon>Eukaryota</taxon>
        <taxon>Sar</taxon>
        <taxon>Stramenopiles</taxon>
        <taxon>Ochrophyta</taxon>
        <taxon>Bolidophyceae</taxon>
        <taxon>Parmales</taxon>
        <taxon>Triparmaceae</taxon>
        <taxon>Tetraparma</taxon>
    </lineage>
</organism>
<evidence type="ECO:0000256" key="3">
    <source>
        <dbReference type="ARBA" id="ARBA00022989"/>
    </source>
</evidence>
<evidence type="ECO:0000256" key="6">
    <source>
        <dbReference type="SAM" id="Phobius"/>
    </source>
</evidence>
<evidence type="ECO:0000259" key="7">
    <source>
        <dbReference type="Pfam" id="PF05241"/>
    </source>
</evidence>
<feature type="region of interest" description="Disordered" evidence="5">
    <location>
        <begin position="1"/>
        <end position="40"/>
    </location>
</feature>
<feature type="transmembrane region" description="Helical" evidence="6">
    <location>
        <begin position="92"/>
        <end position="112"/>
    </location>
</feature>
<dbReference type="Pfam" id="PF05241">
    <property type="entry name" value="EBP"/>
    <property type="match status" value="1"/>
</dbReference>
<evidence type="ECO:0000256" key="1">
    <source>
        <dbReference type="ARBA" id="ARBA00004141"/>
    </source>
</evidence>
<dbReference type="InterPro" id="IPR033118">
    <property type="entry name" value="EXPERA"/>
</dbReference>
<keyword evidence="2 6" id="KW-0812">Transmembrane</keyword>
<proteinExistence type="predicted"/>
<dbReference type="EMBL" id="BRYB01002913">
    <property type="protein sequence ID" value="GMI27468.1"/>
    <property type="molecule type" value="Genomic_DNA"/>
</dbReference>
<evidence type="ECO:0000313" key="9">
    <source>
        <dbReference type="Proteomes" id="UP001165060"/>
    </source>
</evidence>
<comment type="subcellular location">
    <subcellularLocation>
        <location evidence="1">Membrane</location>
        <topology evidence="1">Multi-pass membrane protein</topology>
    </subcellularLocation>
</comment>
<keyword evidence="3 6" id="KW-1133">Transmembrane helix</keyword>
<comment type="caution">
    <text evidence="8">The sequence shown here is derived from an EMBL/GenBank/DDBJ whole genome shotgun (WGS) entry which is preliminary data.</text>
</comment>
<feature type="transmembrane region" description="Helical" evidence="6">
    <location>
        <begin position="50"/>
        <end position="72"/>
    </location>
</feature>